<organism evidence="2 3">
    <name type="scientific">Parapedobacter indicus</name>
    <dbReference type="NCBI Taxonomy" id="1477437"/>
    <lineage>
        <taxon>Bacteria</taxon>
        <taxon>Pseudomonadati</taxon>
        <taxon>Bacteroidota</taxon>
        <taxon>Sphingobacteriia</taxon>
        <taxon>Sphingobacteriales</taxon>
        <taxon>Sphingobacteriaceae</taxon>
        <taxon>Parapedobacter</taxon>
    </lineage>
</organism>
<dbReference type="AlphaFoldDB" id="A0A1I3VQU1"/>
<proteinExistence type="predicted"/>
<feature type="domain" description="GmrSD restriction endonucleases N-terminal" evidence="1">
    <location>
        <begin position="15"/>
        <end position="157"/>
    </location>
</feature>
<dbReference type="Pfam" id="PF03235">
    <property type="entry name" value="GmrSD_N"/>
    <property type="match status" value="1"/>
</dbReference>
<protein>
    <recommendedName>
        <fullName evidence="1">GmrSD restriction endonucleases N-terminal domain-containing protein</fullName>
    </recommendedName>
</protein>
<gene>
    <name evidence="2" type="ORF">SAMN05444682_11825</name>
</gene>
<dbReference type="Proteomes" id="UP000198670">
    <property type="component" value="Unassembled WGS sequence"/>
</dbReference>
<dbReference type="STRING" id="1477437.SAMN05444682_11825"/>
<dbReference type="EMBL" id="FOQO01000018">
    <property type="protein sequence ID" value="SFJ96531.1"/>
    <property type="molecule type" value="Genomic_DNA"/>
</dbReference>
<dbReference type="InterPro" id="IPR004919">
    <property type="entry name" value="GmrSD_N"/>
</dbReference>
<evidence type="ECO:0000313" key="3">
    <source>
        <dbReference type="Proteomes" id="UP000198670"/>
    </source>
</evidence>
<sequence>MKNFDTRTYSISDFIEWNNNGLLELSPDFQRRSVWTEKAKSYLIDTIIRSKPIPKILITQNLQGAKNVRVVVDGQQRLRTILSFYNGDFKISRVHHPEFGGRTYDDLPETIKNEFLKYELGVDVLFDLPYEDILDIFARINSYTVKLQPQEILNARYVGYFKQAVFQYGLKYVNYFIESEVLTKAKVTRMAEAELTGDLFVALIDTVRTNKGVENYYKRYEEEEGNLPDACRKFDTIMTYLGTIYPPQELANTNWKRPQLFYTLFVSLGHLLFRINGLNQDNLVSINEKSIGKLRTILDEVSSKYDFYTEEKEIDVPSDYKEFIEYTRRGTTDTAARVSRSNFLCQKLKNNLES</sequence>
<evidence type="ECO:0000313" key="2">
    <source>
        <dbReference type="EMBL" id="SFJ96531.1"/>
    </source>
</evidence>
<keyword evidence="3" id="KW-1185">Reference proteome</keyword>
<reference evidence="2 3" key="1">
    <citation type="submission" date="2016-10" db="EMBL/GenBank/DDBJ databases">
        <authorList>
            <person name="de Groot N.N."/>
        </authorList>
    </citation>
    <scope>NUCLEOTIDE SEQUENCE [LARGE SCALE GENOMIC DNA]</scope>
    <source>
        <strain evidence="2 3">RK1</strain>
    </source>
</reference>
<accession>A0A1I3VQU1</accession>
<dbReference type="OrthoDB" id="9764212at2"/>
<dbReference type="PANTHER" id="PTHR39639:SF1">
    <property type="entry name" value="DUF262 DOMAIN-CONTAINING PROTEIN"/>
    <property type="match status" value="1"/>
</dbReference>
<evidence type="ECO:0000259" key="1">
    <source>
        <dbReference type="Pfam" id="PF03235"/>
    </source>
</evidence>
<name>A0A1I3VQU1_9SPHI</name>
<dbReference type="RefSeq" id="WP_090632574.1">
    <property type="nucleotide sequence ID" value="NZ_FOQO01000018.1"/>
</dbReference>
<dbReference type="PANTHER" id="PTHR39639">
    <property type="entry name" value="CHROMOSOME 16, WHOLE GENOME SHOTGUN SEQUENCE"/>
    <property type="match status" value="1"/>
</dbReference>